<proteinExistence type="predicted"/>
<dbReference type="EMBL" id="KK852740">
    <property type="protein sequence ID" value="KDR17388.1"/>
    <property type="molecule type" value="Genomic_DNA"/>
</dbReference>
<accession>A0A067RC46</accession>
<dbReference type="GO" id="GO:0003676">
    <property type="term" value="F:nucleic acid binding"/>
    <property type="evidence" value="ECO:0007669"/>
    <property type="project" value="InterPro"/>
</dbReference>
<keyword evidence="3" id="KW-1185">Reference proteome</keyword>
<evidence type="ECO:0000313" key="3">
    <source>
        <dbReference type="Proteomes" id="UP000027135"/>
    </source>
</evidence>
<evidence type="ECO:0000313" key="2">
    <source>
        <dbReference type="EMBL" id="KDR17388.1"/>
    </source>
</evidence>
<name>A0A067RC46_ZOONE</name>
<organism evidence="2 3">
    <name type="scientific">Zootermopsis nevadensis</name>
    <name type="common">Dampwood termite</name>
    <dbReference type="NCBI Taxonomy" id="136037"/>
    <lineage>
        <taxon>Eukaryota</taxon>
        <taxon>Metazoa</taxon>
        <taxon>Ecdysozoa</taxon>
        <taxon>Arthropoda</taxon>
        <taxon>Hexapoda</taxon>
        <taxon>Insecta</taxon>
        <taxon>Pterygota</taxon>
        <taxon>Neoptera</taxon>
        <taxon>Polyneoptera</taxon>
        <taxon>Dictyoptera</taxon>
        <taxon>Blattodea</taxon>
        <taxon>Blattoidea</taxon>
        <taxon>Termitoidae</taxon>
        <taxon>Termopsidae</taxon>
        <taxon>Zootermopsis</taxon>
    </lineage>
</organism>
<dbReference type="InParanoid" id="A0A067RC46"/>
<feature type="compositionally biased region" description="Polar residues" evidence="1">
    <location>
        <begin position="1"/>
        <end position="10"/>
    </location>
</feature>
<feature type="region of interest" description="Disordered" evidence="1">
    <location>
        <begin position="1"/>
        <end position="21"/>
    </location>
</feature>
<dbReference type="Proteomes" id="UP000027135">
    <property type="component" value="Unassembled WGS sequence"/>
</dbReference>
<gene>
    <name evidence="2" type="ORF">L798_07827</name>
</gene>
<evidence type="ECO:0000256" key="1">
    <source>
        <dbReference type="SAM" id="MobiDB-lite"/>
    </source>
</evidence>
<dbReference type="AlphaFoldDB" id="A0A067RC46"/>
<dbReference type="InterPro" id="IPR036397">
    <property type="entry name" value="RNaseH_sf"/>
</dbReference>
<sequence length="67" mass="7696">MPESKMSTSHQQKRSCLSPGQHPSLCQFNVTAQNKEILNHLPYSLDLAPSDYHLFMSLQIHLNNKIF</sequence>
<dbReference type="Gene3D" id="3.30.420.10">
    <property type="entry name" value="Ribonuclease H-like superfamily/Ribonuclease H"/>
    <property type="match status" value="1"/>
</dbReference>
<reference evidence="2 3" key="1">
    <citation type="journal article" date="2014" name="Nat. Commun.">
        <title>Molecular traces of alternative social organization in a termite genome.</title>
        <authorList>
            <person name="Terrapon N."/>
            <person name="Li C."/>
            <person name="Robertson H.M."/>
            <person name="Ji L."/>
            <person name="Meng X."/>
            <person name="Booth W."/>
            <person name="Chen Z."/>
            <person name="Childers C.P."/>
            <person name="Glastad K.M."/>
            <person name="Gokhale K."/>
            <person name="Gowin J."/>
            <person name="Gronenberg W."/>
            <person name="Hermansen R.A."/>
            <person name="Hu H."/>
            <person name="Hunt B.G."/>
            <person name="Huylmans A.K."/>
            <person name="Khalil S.M."/>
            <person name="Mitchell R.D."/>
            <person name="Munoz-Torres M.C."/>
            <person name="Mustard J.A."/>
            <person name="Pan H."/>
            <person name="Reese J.T."/>
            <person name="Scharf M.E."/>
            <person name="Sun F."/>
            <person name="Vogel H."/>
            <person name="Xiao J."/>
            <person name="Yang W."/>
            <person name="Yang Z."/>
            <person name="Yang Z."/>
            <person name="Zhou J."/>
            <person name="Zhu J."/>
            <person name="Brent C.S."/>
            <person name="Elsik C.G."/>
            <person name="Goodisman M.A."/>
            <person name="Liberles D.A."/>
            <person name="Roe R.M."/>
            <person name="Vargo E.L."/>
            <person name="Vilcinskas A."/>
            <person name="Wang J."/>
            <person name="Bornberg-Bauer E."/>
            <person name="Korb J."/>
            <person name="Zhang G."/>
            <person name="Liebig J."/>
        </authorList>
    </citation>
    <scope>NUCLEOTIDE SEQUENCE [LARGE SCALE GENOMIC DNA]</scope>
    <source>
        <tissue evidence="2">Whole organism</tissue>
    </source>
</reference>
<protein>
    <submittedName>
        <fullName evidence="2">Uncharacterized protein</fullName>
    </submittedName>
</protein>